<evidence type="ECO:0000313" key="2">
    <source>
        <dbReference type="EMBL" id="MBB3040077.1"/>
    </source>
</evidence>
<evidence type="ECO:0000259" key="1">
    <source>
        <dbReference type="Pfam" id="PF08808"/>
    </source>
</evidence>
<comment type="caution">
    <text evidence="2">The sequence shown here is derived from an EMBL/GenBank/DDBJ whole genome shotgun (WGS) entry which is preliminary data.</text>
</comment>
<dbReference type="EMBL" id="JACHWS010000006">
    <property type="protein sequence ID" value="MBB3040077.1"/>
    <property type="molecule type" value="Genomic_DNA"/>
</dbReference>
<dbReference type="InterPro" id="IPR014914">
    <property type="entry name" value="RES_dom"/>
</dbReference>
<feature type="domain" description="RES" evidence="1">
    <location>
        <begin position="29"/>
        <end position="166"/>
    </location>
</feature>
<dbReference type="RefSeq" id="WP_064442238.1">
    <property type="nucleotide sequence ID" value="NZ_BDDI01000021.1"/>
</dbReference>
<dbReference type="Proteomes" id="UP000567922">
    <property type="component" value="Unassembled WGS sequence"/>
</dbReference>
<accession>A0A839RUU4</accession>
<organism evidence="2 3">
    <name type="scientific">Hoyosella altamirensis</name>
    <dbReference type="NCBI Taxonomy" id="616997"/>
    <lineage>
        <taxon>Bacteria</taxon>
        <taxon>Bacillati</taxon>
        <taxon>Actinomycetota</taxon>
        <taxon>Actinomycetes</taxon>
        <taxon>Mycobacteriales</taxon>
        <taxon>Hoyosellaceae</taxon>
        <taxon>Hoyosella</taxon>
    </lineage>
</organism>
<keyword evidence="3" id="KW-1185">Reference proteome</keyword>
<dbReference type="Pfam" id="PF08808">
    <property type="entry name" value="RES"/>
    <property type="match status" value="1"/>
</dbReference>
<gene>
    <name evidence="2" type="ORF">FHU29_004572</name>
</gene>
<reference evidence="2 3" key="1">
    <citation type="submission" date="2020-08" db="EMBL/GenBank/DDBJ databases">
        <title>Sequencing the genomes of 1000 actinobacteria strains.</title>
        <authorList>
            <person name="Klenk H.-P."/>
        </authorList>
    </citation>
    <scope>NUCLEOTIDE SEQUENCE [LARGE SCALE GENOMIC DNA]</scope>
    <source>
        <strain evidence="2 3">DSM 45258</strain>
    </source>
</reference>
<name>A0A839RUU4_9ACTN</name>
<dbReference type="OrthoDB" id="4481222at2"/>
<dbReference type="AlphaFoldDB" id="A0A839RUU4"/>
<protein>
    <recommendedName>
        <fullName evidence="1">RES domain-containing protein</fullName>
    </recommendedName>
</protein>
<sequence>MTRQQPALPPPGDRDLSTFPQYRLTRARTLYRAHRRDLSPWWFSSSGEGRFDLEAPRGTCYLAFDPCTAVRETAGTTLVQLGVVSAEFANTRVVSKLRAPATKRLANTCREQAASYGLTRELGTTTPYTVPREWAAAFAKNFAGIVYQSRFTTGASQAIALFSNAGRGTWEYDTTPTPYTAAARQCGIRVAPPVRSVTIIQPPQ</sequence>
<evidence type="ECO:0000313" key="3">
    <source>
        <dbReference type="Proteomes" id="UP000567922"/>
    </source>
</evidence>
<proteinExistence type="predicted"/>